<reference evidence="8 9" key="1">
    <citation type="journal article" date="2020" name="IScience">
        <title>Genome Sequencing of the Endangered Kingdonia uniflora (Circaeasteraceae, Ranunculales) Reveals Potential Mechanisms of Evolutionary Specialization.</title>
        <authorList>
            <person name="Sun Y."/>
            <person name="Deng T."/>
            <person name="Zhang A."/>
            <person name="Moore M.J."/>
            <person name="Landis J.B."/>
            <person name="Lin N."/>
            <person name="Zhang H."/>
            <person name="Zhang X."/>
            <person name="Huang J."/>
            <person name="Zhang X."/>
            <person name="Sun H."/>
            <person name="Wang H."/>
        </authorList>
    </citation>
    <scope>NUCLEOTIDE SEQUENCE [LARGE SCALE GENOMIC DNA]</scope>
    <source>
        <strain evidence="8">TB1705</strain>
        <tissue evidence="8">Leaf</tissue>
    </source>
</reference>
<evidence type="ECO:0000256" key="3">
    <source>
        <dbReference type="ARBA" id="ARBA00022692"/>
    </source>
</evidence>
<dbReference type="GO" id="GO:0016020">
    <property type="term" value="C:membrane"/>
    <property type="evidence" value="ECO:0007669"/>
    <property type="project" value="UniProtKB-SubCell"/>
</dbReference>
<evidence type="ECO:0000256" key="5">
    <source>
        <dbReference type="ARBA" id="ARBA00023136"/>
    </source>
</evidence>
<dbReference type="PANTHER" id="PTHR11654">
    <property type="entry name" value="OLIGOPEPTIDE TRANSPORTER-RELATED"/>
    <property type="match status" value="1"/>
</dbReference>
<accession>A0A7J7NGL7</accession>
<dbReference type="EMBL" id="JACGCM010000792">
    <property type="protein sequence ID" value="KAF6166379.1"/>
    <property type="molecule type" value="Genomic_DNA"/>
</dbReference>
<evidence type="ECO:0000256" key="2">
    <source>
        <dbReference type="ARBA" id="ARBA00005982"/>
    </source>
</evidence>
<feature type="transmembrane region" description="Helical" evidence="7">
    <location>
        <begin position="210"/>
        <end position="229"/>
    </location>
</feature>
<gene>
    <name evidence="8" type="ORF">GIB67_034930</name>
</gene>
<feature type="transmembrane region" description="Helical" evidence="7">
    <location>
        <begin position="73"/>
        <end position="91"/>
    </location>
</feature>
<dbReference type="SUPFAM" id="SSF103473">
    <property type="entry name" value="MFS general substrate transporter"/>
    <property type="match status" value="1"/>
</dbReference>
<feature type="transmembrane region" description="Helical" evidence="7">
    <location>
        <begin position="179"/>
        <end position="204"/>
    </location>
</feature>
<evidence type="ECO:0000256" key="6">
    <source>
        <dbReference type="SAM" id="MobiDB-lite"/>
    </source>
</evidence>
<dbReference type="AlphaFoldDB" id="A0A7J7NGL7"/>
<evidence type="ECO:0000256" key="1">
    <source>
        <dbReference type="ARBA" id="ARBA00004141"/>
    </source>
</evidence>
<sequence length="605" mass="67437">MFIQCQLGTRQSNGAMEQVKHRKKGGARATKFTYAMMGLDTIGFTANLANMVVYCLFIMHFDLSSSSTTTTNFVGTAFLLALVGGFISDTYMNRLNTCLVFGVVQLLGYIMIILQSHYQKLLPKPCLESTCVEGGQAWMFYSSIYLLALGGGGIKGSVPSLGADQFDMKDPNERKHIASFFNWLLLSTTTGAVVGATIVVWVSINKGWDRGFIISMCCSFAGLICIALGRSFYRVRVSGDGPLQSVLQVLVVMVKNIREKVPEDANTLHELRDEESVSRDKLIGHTNQFRLLDKAAIVRGDRELGKWSVCTVTQVEEVKILTRMLPIILSTILMNTCLAQLQTFSVQQGTIMNEHLRSFKVPSASISVIPLIFMCVLIPTYEIICVPIIRKVTGHPNGITHLQRVGVGLVLSVISMSVAGVIEVYRRNKFVDHGYKISLFWLGFHYGIFGIADMFTFAGLQEFFYVEAPASMRSLATSFSALSISMGFYLSSVFVNIINSVTGKLTKNKMGWLEGRDMNKNRLELFYWFLAGLSVLNFGNYLFWAKWYKYKKEAPVISRANSARVFAGEDETAEEHAMLNLRDGPTDDEVKEVKDDIKKKGKVHA</sequence>
<dbReference type="InterPro" id="IPR036259">
    <property type="entry name" value="MFS_trans_sf"/>
</dbReference>
<organism evidence="8 9">
    <name type="scientific">Kingdonia uniflora</name>
    <dbReference type="NCBI Taxonomy" id="39325"/>
    <lineage>
        <taxon>Eukaryota</taxon>
        <taxon>Viridiplantae</taxon>
        <taxon>Streptophyta</taxon>
        <taxon>Embryophyta</taxon>
        <taxon>Tracheophyta</taxon>
        <taxon>Spermatophyta</taxon>
        <taxon>Magnoliopsida</taxon>
        <taxon>Ranunculales</taxon>
        <taxon>Circaeasteraceae</taxon>
        <taxon>Kingdonia</taxon>
    </lineage>
</organism>
<keyword evidence="4 7" id="KW-1133">Transmembrane helix</keyword>
<comment type="caution">
    <text evidence="8">The sequence shown here is derived from an EMBL/GenBank/DDBJ whole genome shotgun (WGS) entry which is preliminary data.</text>
</comment>
<feature type="transmembrane region" description="Helical" evidence="7">
    <location>
        <begin position="437"/>
        <end position="460"/>
    </location>
</feature>
<evidence type="ECO:0000313" key="8">
    <source>
        <dbReference type="EMBL" id="KAF6166379.1"/>
    </source>
</evidence>
<evidence type="ECO:0000313" key="9">
    <source>
        <dbReference type="Proteomes" id="UP000541444"/>
    </source>
</evidence>
<proteinExistence type="inferred from homology"/>
<evidence type="ECO:0000256" key="7">
    <source>
        <dbReference type="SAM" id="Phobius"/>
    </source>
</evidence>
<name>A0A7J7NGL7_9MAGN</name>
<dbReference type="InterPro" id="IPR000109">
    <property type="entry name" value="POT_fam"/>
</dbReference>
<dbReference type="Gene3D" id="1.20.1250.20">
    <property type="entry name" value="MFS general substrate transporter like domains"/>
    <property type="match status" value="1"/>
</dbReference>
<feature type="transmembrane region" description="Helical" evidence="7">
    <location>
        <begin position="481"/>
        <end position="505"/>
    </location>
</feature>
<protein>
    <submittedName>
        <fullName evidence="8">Uncharacterized protein</fullName>
    </submittedName>
</protein>
<feature type="transmembrane region" description="Helical" evidence="7">
    <location>
        <begin position="32"/>
        <end position="61"/>
    </location>
</feature>
<dbReference type="Pfam" id="PF00854">
    <property type="entry name" value="PTR2"/>
    <property type="match status" value="1"/>
</dbReference>
<feature type="transmembrane region" description="Helical" evidence="7">
    <location>
        <begin position="364"/>
        <end position="384"/>
    </location>
</feature>
<comment type="similarity">
    <text evidence="2">Belongs to the major facilitator superfamily. Proton-dependent oligopeptide transporter (POT/PTR) (TC 2.A.17) family.</text>
</comment>
<feature type="transmembrane region" description="Helical" evidence="7">
    <location>
        <begin position="525"/>
        <end position="544"/>
    </location>
</feature>
<feature type="transmembrane region" description="Helical" evidence="7">
    <location>
        <begin position="98"/>
        <end position="118"/>
    </location>
</feature>
<keyword evidence="9" id="KW-1185">Reference proteome</keyword>
<dbReference type="Proteomes" id="UP000541444">
    <property type="component" value="Unassembled WGS sequence"/>
</dbReference>
<dbReference type="OrthoDB" id="8904098at2759"/>
<feature type="transmembrane region" description="Helical" evidence="7">
    <location>
        <begin position="138"/>
        <end position="158"/>
    </location>
</feature>
<feature type="region of interest" description="Disordered" evidence="6">
    <location>
        <begin position="581"/>
        <end position="605"/>
    </location>
</feature>
<keyword evidence="5 7" id="KW-0472">Membrane</keyword>
<feature type="transmembrane region" description="Helical" evidence="7">
    <location>
        <begin position="405"/>
        <end position="425"/>
    </location>
</feature>
<evidence type="ECO:0000256" key="4">
    <source>
        <dbReference type="ARBA" id="ARBA00022989"/>
    </source>
</evidence>
<keyword evidence="3 7" id="KW-0812">Transmembrane</keyword>
<dbReference type="GO" id="GO:0022857">
    <property type="term" value="F:transmembrane transporter activity"/>
    <property type="evidence" value="ECO:0007669"/>
    <property type="project" value="InterPro"/>
</dbReference>
<comment type="subcellular location">
    <subcellularLocation>
        <location evidence="1">Membrane</location>
        <topology evidence="1">Multi-pass membrane protein</topology>
    </subcellularLocation>
</comment>